<evidence type="ECO:0000313" key="1">
    <source>
        <dbReference type="EMBL" id="KZL47719.1"/>
    </source>
</evidence>
<reference evidence="1 2" key="1">
    <citation type="submission" date="2016-04" db="EMBL/GenBank/DDBJ databases">
        <title>Draft Genome Assembly of the Bloom-forming Cyanobacterium Nodularia spumigena Strain CENA596 in Shrimp Production Ponds.</title>
        <authorList>
            <person name="Popin R.V."/>
            <person name="Rigonato J."/>
            <person name="Abreu V.A."/>
            <person name="Andreote A.P."/>
            <person name="Silveira S.B."/>
            <person name="Odebrecht C."/>
            <person name="Fiore M.F."/>
        </authorList>
    </citation>
    <scope>NUCLEOTIDE SEQUENCE [LARGE SCALE GENOMIC DNA]</scope>
    <source>
        <strain evidence="1 2">CENA596</strain>
    </source>
</reference>
<organism evidence="1 2">
    <name type="scientific">Nodularia spumigena CENA596</name>
    <dbReference type="NCBI Taxonomy" id="1819295"/>
    <lineage>
        <taxon>Bacteria</taxon>
        <taxon>Bacillati</taxon>
        <taxon>Cyanobacteriota</taxon>
        <taxon>Cyanophyceae</taxon>
        <taxon>Nostocales</taxon>
        <taxon>Nodulariaceae</taxon>
        <taxon>Nodularia</taxon>
    </lineage>
</organism>
<dbReference type="PANTHER" id="PTHR47152:SF4">
    <property type="entry name" value="SLR0445 PROTEIN"/>
    <property type="match status" value="1"/>
</dbReference>
<protein>
    <recommendedName>
        <fullName evidence="3">Restriction endonuclease domain-containing protein</fullName>
    </recommendedName>
</protein>
<dbReference type="EMBL" id="LWAJ01000285">
    <property type="protein sequence ID" value="KZL47719.1"/>
    <property type="molecule type" value="Genomic_DNA"/>
</dbReference>
<comment type="caution">
    <text evidence="1">The sequence shown here is derived from an EMBL/GenBank/DDBJ whole genome shotgun (WGS) entry which is preliminary data.</text>
</comment>
<dbReference type="PANTHER" id="PTHR47152">
    <property type="entry name" value="SLR2084 PROTEIN-RELATED"/>
    <property type="match status" value="1"/>
</dbReference>
<name>A0A161XXZ9_NODSP</name>
<sequence length="64" mass="7657">MGVPEVWFWQNNKFSLYYLRGNKYEQINQSQLLPDLDLNLLAILLMFGEKPKDLISKLRESIRK</sequence>
<evidence type="ECO:0008006" key="3">
    <source>
        <dbReference type="Google" id="ProtNLM"/>
    </source>
</evidence>
<proteinExistence type="predicted"/>
<dbReference type="AlphaFoldDB" id="A0A161XXZ9"/>
<dbReference type="Proteomes" id="UP000076555">
    <property type="component" value="Unassembled WGS sequence"/>
</dbReference>
<accession>A0A161XXZ9</accession>
<evidence type="ECO:0000313" key="2">
    <source>
        <dbReference type="Proteomes" id="UP000076555"/>
    </source>
</evidence>
<gene>
    <name evidence="1" type="ORF">A2T98_21760</name>
</gene>